<accession>A0A1I5X8A0</accession>
<evidence type="ECO:0000313" key="3">
    <source>
        <dbReference type="Proteomes" id="UP000199137"/>
    </source>
</evidence>
<protein>
    <submittedName>
        <fullName evidence="2">Uncharacterized protein</fullName>
    </submittedName>
</protein>
<organism evidence="2 3">
    <name type="scientific">Amycolatopsis rubida</name>
    <dbReference type="NCBI Taxonomy" id="112413"/>
    <lineage>
        <taxon>Bacteria</taxon>
        <taxon>Bacillati</taxon>
        <taxon>Actinomycetota</taxon>
        <taxon>Actinomycetes</taxon>
        <taxon>Pseudonocardiales</taxon>
        <taxon>Pseudonocardiaceae</taxon>
        <taxon>Amycolatopsis</taxon>
    </lineage>
</organism>
<dbReference type="Proteomes" id="UP000199137">
    <property type="component" value="Unassembled WGS sequence"/>
</dbReference>
<feature type="compositionally biased region" description="Basic and acidic residues" evidence="1">
    <location>
        <begin position="1"/>
        <end position="13"/>
    </location>
</feature>
<reference evidence="2 3" key="1">
    <citation type="submission" date="2016-10" db="EMBL/GenBank/DDBJ databases">
        <authorList>
            <person name="de Groot N.N."/>
        </authorList>
    </citation>
    <scope>NUCLEOTIDE SEQUENCE [LARGE SCALE GENOMIC DNA]</scope>
    <source>
        <strain evidence="2 3">DSM 44637</strain>
    </source>
</reference>
<evidence type="ECO:0000313" key="2">
    <source>
        <dbReference type="EMBL" id="SFQ28200.1"/>
    </source>
</evidence>
<feature type="region of interest" description="Disordered" evidence="1">
    <location>
        <begin position="1"/>
        <end position="24"/>
    </location>
</feature>
<dbReference type="RefSeq" id="WP_143132539.1">
    <property type="nucleotide sequence ID" value="NZ_FOWC01000010.1"/>
</dbReference>
<dbReference type="EMBL" id="FOWC01000010">
    <property type="protein sequence ID" value="SFQ28200.1"/>
    <property type="molecule type" value="Genomic_DNA"/>
</dbReference>
<dbReference type="AlphaFoldDB" id="A0A1I5X8A0"/>
<dbReference type="STRING" id="112413.SAMN05421854_11093"/>
<name>A0A1I5X8A0_9PSEU</name>
<evidence type="ECO:0000256" key="1">
    <source>
        <dbReference type="SAM" id="MobiDB-lite"/>
    </source>
</evidence>
<gene>
    <name evidence="2" type="ORF">SAMN05421854_11093</name>
</gene>
<sequence>MDDPTVRPDDLARGARPPRPSPDRIAGAMWKRDDFAAFWPCSPASVPSIATRYGVKRIGRDDETGQATYRAEDVVAARGSLTGQGSRTDIRDNNLARETRPHYLLGRAVGALDLICRHHPACDPARYRGKTAADKIQETGGQLTLISLQDIAHDLATTSKAPPSRPALDRLARQVIDELLPKVEHLSGRPTLEQQRLFFLGFHNQESALLAAERAERG</sequence>
<proteinExistence type="predicted"/>